<gene>
    <name evidence="3" type="ORF">AUC69_12275</name>
</gene>
<evidence type="ECO:0000313" key="4">
    <source>
        <dbReference type="Proteomes" id="UP000094472"/>
    </source>
</evidence>
<dbReference type="Proteomes" id="UP000094472">
    <property type="component" value="Unassembled WGS sequence"/>
</dbReference>
<comment type="caution">
    <text evidence="3">The sequence shown here is derived from an EMBL/GenBank/DDBJ whole genome shotgun (WGS) entry which is preliminary data.</text>
</comment>
<feature type="region of interest" description="Disordered" evidence="1">
    <location>
        <begin position="181"/>
        <end position="207"/>
    </location>
</feature>
<proteinExistence type="predicted"/>
<dbReference type="Pfam" id="PF07087">
    <property type="entry name" value="DUF1353"/>
    <property type="match status" value="1"/>
</dbReference>
<reference evidence="3 4" key="1">
    <citation type="journal article" date="2016" name="Environ. Microbiol.">
        <title>New Methyloceanibacter diversity from North Sea sediments includes methanotroph containing solely the soluble methane monooxygenase.</title>
        <authorList>
            <person name="Vekeman B."/>
            <person name="Kerckhof F.M."/>
            <person name="Cremers G."/>
            <person name="de Vos P."/>
            <person name="Vandamme P."/>
            <person name="Boon N."/>
            <person name="Op den Camp H.J."/>
            <person name="Heylen K."/>
        </authorList>
    </citation>
    <scope>NUCLEOTIDE SEQUENCE [LARGE SCALE GENOMIC DNA]</scope>
    <source>
        <strain evidence="3 4">R-67175</strain>
    </source>
</reference>
<dbReference type="STRING" id="1774969.AUC69_12275"/>
<evidence type="ECO:0008006" key="5">
    <source>
        <dbReference type="Google" id="ProtNLM"/>
    </source>
</evidence>
<feature type="signal peptide" evidence="2">
    <location>
        <begin position="1"/>
        <end position="20"/>
    </location>
</feature>
<dbReference type="EMBL" id="LPWF01000026">
    <property type="protein sequence ID" value="ODR97384.1"/>
    <property type="molecule type" value="Genomic_DNA"/>
</dbReference>
<evidence type="ECO:0000256" key="1">
    <source>
        <dbReference type="SAM" id="MobiDB-lite"/>
    </source>
</evidence>
<dbReference type="InterPro" id="IPR010767">
    <property type="entry name" value="Phage_CGC-2007_Cje0229"/>
</dbReference>
<sequence>MPMTMTLRYLLLTAMISAGAGVSASWADSRFGHYVGKFVAEFGGDGRKVKLIEPYGYVDPAGEQWDVPAGYLTDGASVPSALWALYPPFTGAYRSAAVIHDYYCDNKQRSWQDTHKVFYNAMRAADVDENTAKIMYGAVYLFGPRWGPGTAPGQRNAAPKATPEQQEEMVEKLKTFVETENPDLDSLEAHAKRMSSGPIMPLRKDGE</sequence>
<accession>A0A1E3VV22</accession>
<keyword evidence="4" id="KW-1185">Reference proteome</keyword>
<keyword evidence="2" id="KW-0732">Signal</keyword>
<evidence type="ECO:0000313" key="3">
    <source>
        <dbReference type="EMBL" id="ODR97384.1"/>
    </source>
</evidence>
<evidence type="ECO:0000256" key="2">
    <source>
        <dbReference type="SAM" id="SignalP"/>
    </source>
</evidence>
<dbReference type="AlphaFoldDB" id="A0A1E3VV22"/>
<feature type="chain" id="PRO_5009138790" description="DUF1353 domain-containing protein" evidence="2">
    <location>
        <begin position="21"/>
        <end position="207"/>
    </location>
</feature>
<protein>
    <recommendedName>
        <fullName evidence="5">DUF1353 domain-containing protein</fullName>
    </recommendedName>
</protein>
<organism evidence="3 4">
    <name type="scientific">Methyloceanibacter superfactus</name>
    <dbReference type="NCBI Taxonomy" id="1774969"/>
    <lineage>
        <taxon>Bacteria</taxon>
        <taxon>Pseudomonadati</taxon>
        <taxon>Pseudomonadota</taxon>
        <taxon>Alphaproteobacteria</taxon>
        <taxon>Hyphomicrobiales</taxon>
        <taxon>Hyphomicrobiaceae</taxon>
        <taxon>Methyloceanibacter</taxon>
    </lineage>
</organism>
<name>A0A1E3VV22_9HYPH</name>